<evidence type="ECO:0000313" key="3">
    <source>
        <dbReference type="EMBL" id="PWN45686.1"/>
    </source>
</evidence>
<dbReference type="PANTHER" id="PTHR12461">
    <property type="entry name" value="HYPOXIA-INDUCIBLE FACTOR 1 ALPHA INHIBITOR-RELATED"/>
    <property type="match status" value="1"/>
</dbReference>
<dbReference type="Proteomes" id="UP000245783">
    <property type="component" value="Unassembled WGS sequence"/>
</dbReference>
<keyword evidence="4" id="KW-1185">Reference proteome</keyword>
<feature type="region of interest" description="Disordered" evidence="1">
    <location>
        <begin position="133"/>
        <end position="256"/>
    </location>
</feature>
<dbReference type="OrthoDB" id="415358at2759"/>
<proteinExistence type="predicted"/>
<dbReference type="STRING" id="1522189.A0A316W6W5"/>
<sequence length="1074" mass="117149">MQPRRGERHPPSAWTYEPKHRRNYRGYVPDPGDEVAHVPAGISPDQLWEGFISQRRPCVIDGPIQDAEFKAVDWTDLDRLKQRAGSSRVKIEPIHPSGRFGTAMERQKVPFGLYLDMMQDPELAGSYYLTTQYESEDGEDSQDEEDEASREAVEDATRLLGAKSSNDERAGRLKRPRSASAESERDSDVDHRPTKVRNRTDSVPARRTSHTSASSALQTLSPASETSSSSSSSAPTSYTADESVEDLDPPLPPPMSALAGGLPLPVPKILGGLVLQQCNMWMGACTKPKSSGLHHDHHDNLYMLLSGRKRFLLWPPIAHFWLQPRGRLEGMHQNGLLTYVPRGELPSWHAASNRQQLRADGLPEAESAHWRIKARERALEEANDRAAQLSGEAHRPASRRKGKGKQTPEQVLAMERLAAARLHQEYIRHLESGDSFVSREDERDMESDLEEDEVVSQIISPTVARRALAARADAELDDASDDDGGEHLLAQAARLGAQENIEKMHYDAIAVPFIAHALAPAEERIGLPPLIPQEVRKSDGTRDDSSDISDASIDQRELNAAFLEPLLEAVRRAGNNALDLDTAMIAIRQGYQAVGLSAEGLALEDVSDESGSDDGASQMSERRRCRSSPLRIPPGMLPGGLLGRPDGTGGDEEHEFEEYDDYLAEAQETVHPRDIEAMLGRELGSGPEQGLLDADDLDDTALEQALFAEVQARPERREALVARIHEIATEQSASVAESRSDPGSSEGESEESEIGYDIAEEGDDEGAVLGIASEQQDAIREQHLVQQLKYGLAKSDFAFLDEVMDDAQAFCIARTSARLPITDDLRILVAAVLQIGAMADATDEDERGAETTSEASAESDDDLRNGPNSFSSIDPGALHAYFGIPDDPKGVVSPSNVPPEALGPRAGCPAPLVVDLKPGQMLYLPVSWWHEVTSWSDEVSNESTDAPSGDGQDDERRIVPHQAVSWWVHPPTALKEGIAMPPLWTDETQDAGATDHKEADGKATGGAGSAGAAQASNAPSPASRTVGTSAQPYVDFEVWDEIRRAVNALIKKSRADAEREAIRAKAEDEEDVVF</sequence>
<feature type="region of interest" description="Disordered" evidence="1">
    <location>
        <begin position="381"/>
        <end position="408"/>
    </location>
</feature>
<feature type="compositionally biased region" description="Basic and acidic residues" evidence="1">
    <location>
        <begin position="534"/>
        <end position="545"/>
    </location>
</feature>
<feature type="domain" description="Cupin-like" evidence="2">
    <location>
        <begin position="908"/>
        <end position="936"/>
    </location>
</feature>
<feature type="domain" description="Cupin-like" evidence="2">
    <location>
        <begin position="45"/>
        <end position="326"/>
    </location>
</feature>
<dbReference type="SUPFAM" id="SSF51197">
    <property type="entry name" value="Clavaminate synthase-like"/>
    <property type="match status" value="2"/>
</dbReference>
<dbReference type="Gene3D" id="2.60.120.10">
    <property type="entry name" value="Jelly Rolls"/>
    <property type="match status" value="2"/>
</dbReference>
<feature type="compositionally biased region" description="Low complexity" evidence="1">
    <location>
        <begin position="210"/>
        <end position="237"/>
    </location>
</feature>
<dbReference type="InParanoid" id="A0A316W6W5"/>
<feature type="region of interest" description="Disordered" evidence="1">
    <location>
        <begin position="605"/>
        <end position="641"/>
    </location>
</feature>
<dbReference type="InterPro" id="IPR014710">
    <property type="entry name" value="RmlC-like_jellyroll"/>
</dbReference>
<feature type="region of interest" description="Disordered" evidence="1">
    <location>
        <begin position="841"/>
        <end position="870"/>
    </location>
</feature>
<dbReference type="InterPro" id="IPR041667">
    <property type="entry name" value="Cupin_8"/>
</dbReference>
<feature type="compositionally biased region" description="Basic and acidic residues" evidence="1">
    <location>
        <begin position="182"/>
        <end position="193"/>
    </location>
</feature>
<reference evidence="3 4" key="1">
    <citation type="journal article" date="2018" name="Mol. Biol. Evol.">
        <title>Broad Genomic Sampling Reveals a Smut Pathogenic Ancestry of the Fungal Clade Ustilaginomycotina.</title>
        <authorList>
            <person name="Kijpornyongpan T."/>
            <person name="Mondo S.J."/>
            <person name="Barry K."/>
            <person name="Sandor L."/>
            <person name="Lee J."/>
            <person name="Lipzen A."/>
            <person name="Pangilinan J."/>
            <person name="LaButti K."/>
            <person name="Hainaut M."/>
            <person name="Henrissat B."/>
            <person name="Grigoriev I.V."/>
            <person name="Spatafora J.W."/>
            <person name="Aime M.C."/>
        </authorList>
    </citation>
    <scope>NUCLEOTIDE SEQUENCE [LARGE SCALE GENOMIC DNA]</scope>
    <source>
        <strain evidence="3 4">MCA 4658</strain>
    </source>
</reference>
<dbReference type="EMBL" id="KZ819354">
    <property type="protein sequence ID" value="PWN45686.1"/>
    <property type="molecule type" value="Genomic_DNA"/>
</dbReference>
<dbReference type="PANTHER" id="PTHR12461:SF100">
    <property type="entry name" value="JMJC DOMAIN-CONTAINING PROTEIN 4"/>
    <property type="match status" value="1"/>
</dbReference>
<evidence type="ECO:0000259" key="2">
    <source>
        <dbReference type="Pfam" id="PF13621"/>
    </source>
</evidence>
<dbReference type="Pfam" id="PF13621">
    <property type="entry name" value="Cupin_8"/>
    <property type="match status" value="2"/>
</dbReference>
<evidence type="ECO:0000256" key="1">
    <source>
        <dbReference type="SAM" id="MobiDB-lite"/>
    </source>
</evidence>
<accession>A0A316W6W5</accession>
<feature type="compositionally biased region" description="Low complexity" evidence="1">
    <location>
        <begin position="1010"/>
        <end position="1023"/>
    </location>
</feature>
<evidence type="ECO:0000313" key="4">
    <source>
        <dbReference type="Proteomes" id="UP000245783"/>
    </source>
</evidence>
<dbReference type="GeneID" id="37034756"/>
<feature type="compositionally biased region" description="Acidic residues" evidence="1">
    <location>
        <begin position="134"/>
        <end position="148"/>
    </location>
</feature>
<name>A0A316W6W5_9BASI</name>
<feature type="region of interest" description="Disordered" evidence="1">
    <location>
        <begin position="529"/>
        <end position="551"/>
    </location>
</feature>
<dbReference type="RefSeq" id="XP_025372846.1">
    <property type="nucleotide sequence ID" value="XM_025512886.1"/>
</dbReference>
<organism evidence="3 4">
    <name type="scientific">Ceraceosorus guamensis</name>
    <dbReference type="NCBI Taxonomy" id="1522189"/>
    <lineage>
        <taxon>Eukaryota</taxon>
        <taxon>Fungi</taxon>
        <taxon>Dikarya</taxon>
        <taxon>Basidiomycota</taxon>
        <taxon>Ustilaginomycotina</taxon>
        <taxon>Exobasidiomycetes</taxon>
        <taxon>Ceraceosorales</taxon>
        <taxon>Ceraceosoraceae</taxon>
        <taxon>Ceraceosorus</taxon>
    </lineage>
</organism>
<feature type="region of interest" description="Disordered" evidence="1">
    <location>
        <begin position="731"/>
        <end position="754"/>
    </location>
</feature>
<gene>
    <name evidence="3" type="ORF">IE81DRAFT_319987</name>
</gene>
<dbReference type="Gene3D" id="2.60.120.650">
    <property type="entry name" value="Cupin"/>
    <property type="match status" value="1"/>
</dbReference>
<protein>
    <recommendedName>
        <fullName evidence="2">Cupin-like domain-containing protein</fullName>
    </recommendedName>
</protein>
<feature type="region of interest" description="Disordered" evidence="1">
    <location>
        <begin position="985"/>
        <end position="1031"/>
    </location>
</feature>
<dbReference type="AlphaFoldDB" id="A0A316W6W5"/>